<reference evidence="4 5" key="1">
    <citation type="submission" date="2023-08" db="EMBL/GenBank/DDBJ databases">
        <title>Draft genome sequence of Algoriphagus confluentis.</title>
        <authorList>
            <person name="Takatani N."/>
            <person name="Hosokawa M."/>
            <person name="Sawabe T."/>
        </authorList>
    </citation>
    <scope>NUCLEOTIDE SEQUENCE [LARGE SCALE GENOMIC DNA]</scope>
    <source>
        <strain evidence="4 5">NBRC 111222</strain>
    </source>
</reference>
<evidence type="ECO:0000256" key="1">
    <source>
        <dbReference type="ARBA" id="ARBA00006484"/>
    </source>
</evidence>
<comment type="similarity">
    <text evidence="1">Belongs to the short-chain dehydrogenases/reductases (SDR) family.</text>
</comment>
<dbReference type="PANTHER" id="PTHR43391:SF14">
    <property type="entry name" value="DEHYDROGENASE_REDUCTASE SDR FAMILY PROTEIN 7-LIKE"/>
    <property type="match status" value="1"/>
</dbReference>
<evidence type="ECO:0000256" key="3">
    <source>
        <dbReference type="ARBA" id="ARBA00023002"/>
    </source>
</evidence>
<dbReference type="Pfam" id="PF00106">
    <property type="entry name" value="adh_short"/>
    <property type="match status" value="1"/>
</dbReference>
<name>A0ABQ6PJR1_9BACT</name>
<keyword evidence="2" id="KW-0521">NADP</keyword>
<sequence length="260" mass="29409">MSPFDQAKIILTGAGSGIGLALLRQLYPHTRQILAVDFNPVYLEQLRQEFPELGGILEADLSKKEGNEKILEWVSNHWEGVEFCFANAGKAAYGPAENQGWENMESLFQLNVFSPIQLGFQLRKQFPSEKFRHVITCSAIAFWAVPGYSIYGATKSALLQWARGLWSEKDGDWLTLVFPISTSTRFFETAGKNIPKAFPIQSPETVARKILDGSSKGKKKIFPSPLFRIMLHLNNFLYLIRPGYQLSEYQKLKSWVSKPS</sequence>
<dbReference type="InterPro" id="IPR002347">
    <property type="entry name" value="SDR_fam"/>
</dbReference>
<dbReference type="PANTHER" id="PTHR43391">
    <property type="entry name" value="RETINOL DEHYDROGENASE-RELATED"/>
    <property type="match status" value="1"/>
</dbReference>
<keyword evidence="5" id="KW-1185">Reference proteome</keyword>
<organism evidence="4 5">
    <name type="scientific">Algoriphagus confluentis</name>
    <dbReference type="NCBI Taxonomy" id="1697556"/>
    <lineage>
        <taxon>Bacteria</taxon>
        <taxon>Pseudomonadati</taxon>
        <taxon>Bacteroidota</taxon>
        <taxon>Cytophagia</taxon>
        <taxon>Cytophagales</taxon>
        <taxon>Cyclobacteriaceae</taxon>
        <taxon>Algoriphagus</taxon>
    </lineage>
</organism>
<protein>
    <submittedName>
        <fullName evidence="4">SDR family oxidoreductase</fullName>
    </submittedName>
</protein>
<dbReference type="EMBL" id="BTPD01000002">
    <property type="protein sequence ID" value="GMQ28194.1"/>
    <property type="molecule type" value="Genomic_DNA"/>
</dbReference>
<dbReference type="RefSeq" id="WP_338222981.1">
    <property type="nucleotide sequence ID" value="NZ_BTPD01000002.1"/>
</dbReference>
<gene>
    <name evidence="4" type="ORF">Aconfl_08370</name>
</gene>
<evidence type="ECO:0000256" key="2">
    <source>
        <dbReference type="ARBA" id="ARBA00022857"/>
    </source>
</evidence>
<dbReference type="Proteomes" id="UP001338309">
    <property type="component" value="Unassembled WGS sequence"/>
</dbReference>
<comment type="caution">
    <text evidence="4">The sequence shown here is derived from an EMBL/GenBank/DDBJ whole genome shotgun (WGS) entry which is preliminary data.</text>
</comment>
<dbReference type="PRINTS" id="PR00081">
    <property type="entry name" value="GDHRDH"/>
</dbReference>
<dbReference type="InterPro" id="IPR036291">
    <property type="entry name" value="NAD(P)-bd_dom_sf"/>
</dbReference>
<keyword evidence="3" id="KW-0560">Oxidoreductase</keyword>
<dbReference type="Gene3D" id="3.40.50.720">
    <property type="entry name" value="NAD(P)-binding Rossmann-like Domain"/>
    <property type="match status" value="1"/>
</dbReference>
<evidence type="ECO:0000313" key="4">
    <source>
        <dbReference type="EMBL" id="GMQ28194.1"/>
    </source>
</evidence>
<accession>A0ABQ6PJR1</accession>
<dbReference type="CDD" id="cd05233">
    <property type="entry name" value="SDR_c"/>
    <property type="match status" value="1"/>
</dbReference>
<dbReference type="SUPFAM" id="SSF51735">
    <property type="entry name" value="NAD(P)-binding Rossmann-fold domains"/>
    <property type="match status" value="1"/>
</dbReference>
<proteinExistence type="inferred from homology"/>
<evidence type="ECO:0000313" key="5">
    <source>
        <dbReference type="Proteomes" id="UP001338309"/>
    </source>
</evidence>